<dbReference type="RefSeq" id="WP_055179980.1">
    <property type="nucleotide sequence ID" value="NZ_AP023420.1"/>
</dbReference>
<feature type="binding site" evidence="2">
    <location>
        <begin position="230"/>
        <end position="237"/>
    </location>
    <ligand>
        <name>ATP</name>
        <dbReference type="ChEBI" id="CHEBI:30616"/>
    </ligand>
</feature>
<dbReference type="PANTHER" id="PTHR13504">
    <property type="entry name" value="FIDO DOMAIN-CONTAINING PROTEIN DDB_G0283145"/>
    <property type="match status" value="1"/>
</dbReference>
<dbReference type="PANTHER" id="PTHR13504:SF38">
    <property type="entry name" value="FIDO DOMAIN-CONTAINING PROTEIN"/>
    <property type="match status" value="1"/>
</dbReference>
<feature type="active site" evidence="1">
    <location>
        <position position="226"/>
    </location>
</feature>
<dbReference type="AlphaFoldDB" id="A0A810QEF1"/>
<dbReference type="SUPFAM" id="SSF140931">
    <property type="entry name" value="Fic-like"/>
    <property type="match status" value="1"/>
</dbReference>
<dbReference type="Proteomes" id="UP000679848">
    <property type="component" value="Chromosome"/>
</dbReference>
<dbReference type="InterPro" id="IPR003812">
    <property type="entry name" value="Fido"/>
</dbReference>
<sequence length="391" mass="44399">MEAALFAKMMSDKSVTDLKKLGYKYPQADIAEFIGLLKTGFYTTLPMKDFNGEPLVYLESVAQVHLSAAKILLTPHNSSQHYGIKAMEDEIVSTLTIEQIDTSRDSVRRILTGYAPASETENRIYGMKKGVEFIADPNHRITEENLHQLYEMTVGDFLAGEDRLLPGNYYRHDSVYVVGDKVEHMGLPWKKLPEYMADLIAYANAEGSDNDLLKAALLHFYIAYLHPYFDGNGRMARLLHLWYLVQQGYSSALFIPLSRYVERSRRGYYDAYTLTEQNARISGVLDVTPFLVYFIEHVYHQLEDVASSASAIGAFQAVLERGGITEKEKDLWHFVLSAYGNGEFSTKQLERDFGNAAYATILSFVLKFEELGLLQSQKYGNRVKYSLRQCG</sequence>
<protein>
    <recommendedName>
        <fullName evidence="3">Fido domain-containing protein</fullName>
    </recommendedName>
</protein>
<proteinExistence type="predicted"/>
<keyword evidence="5" id="KW-1185">Reference proteome</keyword>
<dbReference type="InterPro" id="IPR040198">
    <property type="entry name" value="Fido_containing"/>
</dbReference>
<dbReference type="KEGG" id="pfaa:MM59RIKEN_22940"/>
<evidence type="ECO:0000313" key="5">
    <source>
        <dbReference type="Proteomes" id="UP000679848"/>
    </source>
</evidence>
<dbReference type="InterPro" id="IPR036597">
    <property type="entry name" value="Fido-like_dom_sf"/>
</dbReference>
<feature type="domain" description="Fido" evidence="3">
    <location>
        <begin position="141"/>
        <end position="296"/>
    </location>
</feature>
<keyword evidence="2" id="KW-0067">ATP-binding</keyword>
<keyword evidence="2" id="KW-0547">Nucleotide-binding</keyword>
<name>A0A810QEF1_9FIRM</name>
<evidence type="ECO:0000259" key="3">
    <source>
        <dbReference type="PROSITE" id="PS51459"/>
    </source>
</evidence>
<accession>A0A810QEF1</accession>
<reference evidence="4" key="1">
    <citation type="submission" date="2020-09" db="EMBL/GenBank/DDBJ databases">
        <title>New species isolated from human feces.</title>
        <authorList>
            <person name="Kitahara M."/>
            <person name="Shigeno Y."/>
            <person name="Shime M."/>
            <person name="Matsumoto Y."/>
            <person name="Nakamura S."/>
            <person name="Motooka D."/>
            <person name="Fukuoka S."/>
            <person name="Nishikawa H."/>
            <person name="Benno Y."/>
        </authorList>
    </citation>
    <scope>NUCLEOTIDE SEQUENCE</scope>
    <source>
        <strain evidence="4">MM59</strain>
    </source>
</reference>
<evidence type="ECO:0000256" key="2">
    <source>
        <dbReference type="PIRSR" id="PIRSR640198-2"/>
    </source>
</evidence>
<gene>
    <name evidence="4" type="ORF">MM59RIKEN_22940</name>
</gene>
<feature type="binding site" evidence="2">
    <location>
        <begin position="268"/>
        <end position="269"/>
    </location>
    <ligand>
        <name>ATP</name>
        <dbReference type="ChEBI" id="CHEBI:30616"/>
    </ligand>
</feature>
<dbReference type="EMBL" id="AP023420">
    <property type="protein sequence ID" value="BCK84975.1"/>
    <property type="molecule type" value="Genomic_DNA"/>
</dbReference>
<dbReference type="Gene3D" id="1.10.3290.10">
    <property type="entry name" value="Fido-like domain"/>
    <property type="match status" value="1"/>
</dbReference>
<organism evidence="4 5">
    <name type="scientific">Pusillibacter faecalis</name>
    <dbReference type="NCBI Taxonomy" id="2714358"/>
    <lineage>
        <taxon>Bacteria</taxon>
        <taxon>Bacillati</taxon>
        <taxon>Bacillota</taxon>
        <taxon>Clostridia</taxon>
        <taxon>Eubacteriales</taxon>
        <taxon>Oscillospiraceae</taxon>
        <taxon>Pusillibacter</taxon>
    </lineage>
</organism>
<feature type="binding site" evidence="2">
    <location>
        <begin position="177"/>
        <end position="184"/>
    </location>
    <ligand>
        <name>ATP</name>
        <dbReference type="ChEBI" id="CHEBI:30616"/>
    </ligand>
</feature>
<dbReference type="Pfam" id="PF02661">
    <property type="entry name" value="Fic"/>
    <property type="match status" value="1"/>
</dbReference>
<dbReference type="PROSITE" id="PS51459">
    <property type="entry name" value="FIDO"/>
    <property type="match status" value="1"/>
</dbReference>
<evidence type="ECO:0000256" key="1">
    <source>
        <dbReference type="PIRSR" id="PIRSR640198-1"/>
    </source>
</evidence>
<evidence type="ECO:0000313" key="4">
    <source>
        <dbReference type="EMBL" id="BCK84975.1"/>
    </source>
</evidence>
<dbReference type="GO" id="GO:0005524">
    <property type="term" value="F:ATP binding"/>
    <property type="evidence" value="ECO:0007669"/>
    <property type="project" value="UniProtKB-KW"/>
</dbReference>